<evidence type="ECO:0000256" key="4">
    <source>
        <dbReference type="ARBA" id="ARBA00022722"/>
    </source>
</evidence>
<evidence type="ECO:0000256" key="6">
    <source>
        <dbReference type="ARBA" id="ARBA00022839"/>
    </source>
</evidence>
<protein>
    <recommendedName>
        <fullName evidence="3">RNA exonuclease 4</fullName>
    </recommendedName>
</protein>
<reference evidence="10" key="3">
    <citation type="submission" date="2025-08" db="UniProtKB">
        <authorList>
            <consortium name="Ensembl"/>
        </authorList>
    </citation>
    <scope>IDENTIFICATION</scope>
</reference>
<dbReference type="InterPro" id="IPR013520">
    <property type="entry name" value="Ribonucl_H"/>
</dbReference>
<dbReference type="GO" id="GO:0006308">
    <property type="term" value="P:DNA catabolic process"/>
    <property type="evidence" value="ECO:0007669"/>
    <property type="project" value="TreeGrafter"/>
</dbReference>
<dbReference type="InParanoid" id="A0A3P8XEY4"/>
<evidence type="ECO:0000256" key="5">
    <source>
        <dbReference type="ARBA" id="ARBA00022801"/>
    </source>
</evidence>
<evidence type="ECO:0000313" key="11">
    <source>
        <dbReference type="Proteomes" id="UP000265140"/>
    </source>
</evidence>
<accession>A0A3P8XEY4</accession>
<reference evidence="10" key="4">
    <citation type="submission" date="2025-09" db="UniProtKB">
        <authorList>
            <consortium name="Ensembl"/>
        </authorList>
    </citation>
    <scope>IDENTIFICATION</scope>
</reference>
<dbReference type="InterPro" id="IPR036397">
    <property type="entry name" value="RNaseH_sf"/>
</dbReference>
<evidence type="ECO:0000256" key="8">
    <source>
        <dbReference type="SAM" id="MobiDB-lite"/>
    </source>
</evidence>
<evidence type="ECO:0000313" key="10">
    <source>
        <dbReference type="Ensembl" id="ENSELUP00000002173.2"/>
    </source>
</evidence>
<dbReference type="Proteomes" id="UP000265140">
    <property type="component" value="Chromosome 14"/>
</dbReference>
<dbReference type="InterPro" id="IPR037431">
    <property type="entry name" value="REX4_DEDDh_dom"/>
</dbReference>
<dbReference type="PANTHER" id="PTHR12801:SF158">
    <property type="entry name" value="RNA EXONUCLEASE 4"/>
    <property type="match status" value="1"/>
</dbReference>
<feature type="region of interest" description="Disordered" evidence="8">
    <location>
        <begin position="455"/>
        <end position="483"/>
    </location>
</feature>
<feature type="compositionally biased region" description="Basic and acidic residues" evidence="8">
    <location>
        <begin position="455"/>
        <end position="467"/>
    </location>
</feature>
<feature type="region of interest" description="Disordered" evidence="8">
    <location>
        <begin position="147"/>
        <end position="235"/>
    </location>
</feature>
<dbReference type="GO" id="GO:0008408">
    <property type="term" value="F:3'-5' exonuclease activity"/>
    <property type="evidence" value="ECO:0007669"/>
    <property type="project" value="InterPro"/>
</dbReference>
<dbReference type="OMA" id="YIKPTEP"/>
<dbReference type="InterPro" id="IPR012337">
    <property type="entry name" value="RNaseH-like_sf"/>
</dbReference>
<feature type="compositionally biased region" description="Basic and acidic residues" evidence="8">
    <location>
        <begin position="147"/>
        <end position="170"/>
    </location>
</feature>
<comment type="similarity">
    <text evidence="2">Belongs to the REXO4 family.</text>
</comment>
<sequence>MCPSFRVRERVFFSPAHSVYVLQNVQEPQHNLETRHIPRDVMPKVKPATQVDSGASSKTSESTQKKKQKPVKKHVFKHTNMKEPLSKVKTKALLPPKDAQQFSANWKTLLERLESKPLLVKKQPVHENSKVHMDISKKDKTHNVAKEISKEVAPHKKPAKDLPKRKDVETVGKTAQVNSGKAVKGSTVVSKSQVNGKGPGPSVTEQPNPKRKQNSVQMLGNPQKTKKKKVEVEENKPTELDLWFDDVDPDDIEATVGKDAADIMRKIQGIQKTDPQNTEKILVKDRGFEGLTKAVAMDCEMVGVGPDGEDSIVARVSLVNHFGKCIYDKYVKPTEKVIDYRTAVSGIRPEDIKNGENFKTVQKEVVEILHGRTLVGHAIHNDLKILFLDHPKKNIRDTQKYKPFQKAVKSGRPSLKLLCREILNVEVQKGEHSSVQDAQATMRLYKMAKKHWEAEIKASRKNPELTKKTKVPRKPKSPKPKLT</sequence>
<dbReference type="SUPFAM" id="SSF53098">
    <property type="entry name" value="Ribonuclease H-like"/>
    <property type="match status" value="1"/>
</dbReference>
<evidence type="ECO:0000259" key="9">
    <source>
        <dbReference type="SMART" id="SM00479"/>
    </source>
</evidence>
<evidence type="ECO:0000256" key="7">
    <source>
        <dbReference type="ARBA" id="ARBA00023242"/>
    </source>
</evidence>
<evidence type="ECO:0000256" key="2">
    <source>
        <dbReference type="ARBA" id="ARBA00010489"/>
    </source>
</evidence>
<name>A0A3P8XEY4_ESOLU</name>
<dbReference type="GO" id="GO:0003676">
    <property type="term" value="F:nucleic acid binding"/>
    <property type="evidence" value="ECO:0007669"/>
    <property type="project" value="InterPro"/>
</dbReference>
<feature type="compositionally biased region" description="Basic residues" evidence="8">
    <location>
        <begin position="468"/>
        <end position="483"/>
    </location>
</feature>
<reference evidence="11" key="1">
    <citation type="journal article" date="2014" name="PLoS ONE">
        <title>The genome and linkage map of the northern pike (Esox lucius): conserved synteny revealed between the salmonid sister group and the Neoteleostei.</title>
        <authorList>
            <person name="Rondeau E.B."/>
            <person name="Minkley D.R."/>
            <person name="Leong J.S."/>
            <person name="Messmer A.M."/>
            <person name="Jantzen J.R."/>
            <person name="von Schalburg K.R."/>
            <person name="Lemon C."/>
            <person name="Bird N.H."/>
            <person name="Koop B.F."/>
        </authorList>
    </citation>
    <scope>NUCLEOTIDE SEQUENCE</scope>
</reference>
<dbReference type="PANTHER" id="PTHR12801">
    <property type="entry name" value="RNA EXONUCLEASE REXO1 / RECO3 FAMILY MEMBER-RELATED"/>
    <property type="match status" value="1"/>
</dbReference>
<dbReference type="STRING" id="8010.ENSELUP00000002173"/>
<keyword evidence="11" id="KW-1185">Reference proteome</keyword>
<dbReference type="Pfam" id="PF00929">
    <property type="entry name" value="RNase_T"/>
    <property type="match status" value="1"/>
</dbReference>
<keyword evidence="5" id="KW-0378">Hydrolase</keyword>
<proteinExistence type="inferred from homology"/>
<keyword evidence="7" id="KW-0539">Nucleus</keyword>
<dbReference type="GeneTree" id="ENSGT00940000159607"/>
<dbReference type="SMART" id="SM00479">
    <property type="entry name" value="EXOIII"/>
    <property type="match status" value="1"/>
</dbReference>
<dbReference type="AlphaFoldDB" id="A0A3P8XEY4"/>
<dbReference type="GO" id="GO:0006364">
    <property type="term" value="P:rRNA processing"/>
    <property type="evidence" value="ECO:0007669"/>
    <property type="project" value="InterPro"/>
</dbReference>
<dbReference type="Ensembl" id="ENSELUT00000016160.3">
    <property type="protein sequence ID" value="ENSELUP00000002173.2"/>
    <property type="gene ID" value="ENSELUG00000003539.3"/>
</dbReference>
<keyword evidence="4" id="KW-0540">Nuclease</keyword>
<reference evidence="10" key="2">
    <citation type="submission" date="2020-02" db="EMBL/GenBank/DDBJ databases">
        <title>Esox lucius (northern pike) genome, fEsoLuc1, primary haplotype.</title>
        <authorList>
            <person name="Myers G."/>
            <person name="Karagic N."/>
            <person name="Meyer A."/>
            <person name="Pippel M."/>
            <person name="Reichard M."/>
            <person name="Winkler S."/>
            <person name="Tracey A."/>
            <person name="Sims Y."/>
            <person name="Howe K."/>
            <person name="Rhie A."/>
            <person name="Formenti G."/>
            <person name="Durbin R."/>
            <person name="Fedrigo O."/>
            <person name="Jarvis E.D."/>
        </authorList>
    </citation>
    <scope>NUCLEOTIDE SEQUENCE [LARGE SCALE GENOMIC DNA]</scope>
</reference>
<feature type="compositionally biased region" description="Basic residues" evidence="8">
    <location>
        <begin position="65"/>
        <end position="74"/>
    </location>
</feature>
<organism evidence="10 11">
    <name type="scientific">Esox lucius</name>
    <name type="common">Northern pike</name>
    <dbReference type="NCBI Taxonomy" id="8010"/>
    <lineage>
        <taxon>Eukaryota</taxon>
        <taxon>Metazoa</taxon>
        <taxon>Chordata</taxon>
        <taxon>Craniata</taxon>
        <taxon>Vertebrata</taxon>
        <taxon>Euteleostomi</taxon>
        <taxon>Actinopterygii</taxon>
        <taxon>Neopterygii</taxon>
        <taxon>Teleostei</taxon>
        <taxon>Protacanthopterygii</taxon>
        <taxon>Esociformes</taxon>
        <taxon>Esocidae</taxon>
        <taxon>Esox</taxon>
    </lineage>
</organism>
<dbReference type="CDD" id="cd06144">
    <property type="entry name" value="REX4_like"/>
    <property type="match status" value="1"/>
</dbReference>
<dbReference type="FunCoup" id="A0A3P8XEY4">
    <property type="interactions" value="763"/>
</dbReference>
<feature type="region of interest" description="Disordered" evidence="8">
    <location>
        <begin position="35"/>
        <end position="74"/>
    </location>
</feature>
<gene>
    <name evidence="10" type="primary">REXO4</name>
</gene>
<keyword evidence="6" id="KW-0269">Exonuclease</keyword>
<dbReference type="Bgee" id="ENSELUG00000003539">
    <property type="expression patterns" value="Expressed in testis and 14 other cell types or tissues"/>
</dbReference>
<evidence type="ECO:0000256" key="3">
    <source>
        <dbReference type="ARBA" id="ARBA00016937"/>
    </source>
</evidence>
<dbReference type="Gene3D" id="3.30.420.10">
    <property type="entry name" value="Ribonuclease H-like superfamily/Ribonuclease H"/>
    <property type="match status" value="1"/>
</dbReference>
<dbReference type="GO" id="GO:0005730">
    <property type="term" value="C:nucleolus"/>
    <property type="evidence" value="ECO:0007669"/>
    <property type="project" value="UniProtKB-ARBA"/>
</dbReference>
<comment type="subcellular location">
    <subcellularLocation>
        <location evidence="1">Nucleus</location>
    </subcellularLocation>
</comment>
<dbReference type="InterPro" id="IPR047021">
    <property type="entry name" value="REXO1/3/4-like"/>
</dbReference>
<evidence type="ECO:0000256" key="1">
    <source>
        <dbReference type="ARBA" id="ARBA00004123"/>
    </source>
</evidence>
<dbReference type="FunFam" id="3.30.420.10:FF:000007">
    <property type="entry name" value="Interferon-stimulated exonuclease gene 20"/>
    <property type="match status" value="1"/>
</dbReference>
<feature type="domain" description="Exonuclease" evidence="9">
    <location>
        <begin position="293"/>
        <end position="454"/>
    </location>
</feature>